<comment type="caution">
    <text evidence="3">The sequence shown here is derived from an EMBL/GenBank/DDBJ whole genome shotgun (WGS) entry which is preliminary data.</text>
</comment>
<keyword evidence="4" id="KW-1185">Reference proteome</keyword>
<gene>
    <name evidence="3" type="ORF">MMF98_16380</name>
</gene>
<evidence type="ECO:0000256" key="1">
    <source>
        <dbReference type="ARBA" id="ARBA00006987"/>
    </source>
</evidence>
<evidence type="ECO:0000313" key="4">
    <source>
        <dbReference type="Proteomes" id="UP001139447"/>
    </source>
</evidence>
<dbReference type="Gene3D" id="3.40.190.10">
    <property type="entry name" value="Periplasmic binding protein-like II"/>
    <property type="match status" value="1"/>
</dbReference>
<reference evidence="3" key="1">
    <citation type="submission" date="2022-03" db="EMBL/GenBank/DDBJ databases">
        <authorList>
            <person name="Woo C.Y."/>
        </authorList>
    </citation>
    <scope>NUCLEOTIDE SEQUENCE</scope>
    <source>
        <strain evidence="3">CYS-02</strain>
    </source>
</reference>
<organism evidence="3 4">
    <name type="scientific">Variovorax terrae</name>
    <dbReference type="NCBI Taxonomy" id="2923278"/>
    <lineage>
        <taxon>Bacteria</taxon>
        <taxon>Pseudomonadati</taxon>
        <taxon>Pseudomonadota</taxon>
        <taxon>Betaproteobacteria</taxon>
        <taxon>Burkholderiales</taxon>
        <taxon>Comamonadaceae</taxon>
        <taxon>Variovorax</taxon>
    </lineage>
</organism>
<feature type="signal peptide" evidence="2">
    <location>
        <begin position="1"/>
        <end position="24"/>
    </location>
</feature>
<evidence type="ECO:0000313" key="3">
    <source>
        <dbReference type="EMBL" id="MCJ0764795.1"/>
    </source>
</evidence>
<sequence>MLRSFFLKACLAAWAAAAAHGAAAQPPYPSKPIRIVTPIAPGGYEWIARLLAPKLTASLGQPIVIENRVGANGNIAMDLVAKAPADGYTLLFASTGALTINTSIYERMPLDPMKDLEPVALAGTTAMLWVAHPGGPIRTLGDFVQQAQAAPGKLDLAMGASGSLNHLVFEGLRQRHRLDVTVVPHKTAPEAQLAVISGLMPIMVDAVSTGTAQVRSGKLLPLAVTSAARVDTLPNVPTVKELGLDDREYLGWYAFMAPRGTPPQVIAQLNQAINAALKAPDVQERMRSTGTEPTQRTPEELRRFMVEEQKKWGGIAKAGHVKVQ</sequence>
<dbReference type="Gene3D" id="3.40.190.150">
    <property type="entry name" value="Bordetella uptake gene, domain 1"/>
    <property type="match status" value="1"/>
</dbReference>
<name>A0A9X2APE4_9BURK</name>
<dbReference type="SUPFAM" id="SSF53850">
    <property type="entry name" value="Periplasmic binding protein-like II"/>
    <property type="match status" value="1"/>
</dbReference>
<proteinExistence type="inferred from homology"/>
<dbReference type="Proteomes" id="UP001139447">
    <property type="component" value="Unassembled WGS sequence"/>
</dbReference>
<feature type="chain" id="PRO_5040767971" evidence="2">
    <location>
        <begin position="25"/>
        <end position="324"/>
    </location>
</feature>
<dbReference type="EMBL" id="JALGBI010000002">
    <property type="protein sequence ID" value="MCJ0764795.1"/>
    <property type="molecule type" value="Genomic_DNA"/>
</dbReference>
<comment type="similarity">
    <text evidence="1">Belongs to the UPF0065 (bug) family.</text>
</comment>
<dbReference type="RefSeq" id="WP_243307739.1">
    <property type="nucleotide sequence ID" value="NZ_JALGBI010000002.1"/>
</dbReference>
<dbReference type="InterPro" id="IPR005064">
    <property type="entry name" value="BUG"/>
</dbReference>
<dbReference type="AlphaFoldDB" id="A0A9X2APE4"/>
<dbReference type="Pfam" id="PF03401">
    <property type="entry name" value="TctC"/>
    <property type="match status" value="1"/>
</dbReference>
<dbReference type="PANTHER" id="PTHR42928:SF5">
    <property type="entry name" value="BLR1237 PROTEIN"/>
    <property type="match status" value="1"/>
</dbReference>
<dbReference type="InterPro" id="IPR042100">
    <property type="entry name" value="Bug_dom1"/>
</dbReference>
<keyword evidence="2" id="KW-0732">Signal</keyword>
<protein>
    <submittedName>
        <fullName evidence="3">Tripartite tricarboxylate transporter substrate binding protein</fullName>
    </submittedName>
</protein>
<accession>A0A9X2APE4</accession>
<dbReference type="PIRSF" id="PIRSF017082">
    <property type="entry name" value="YflP"/>
    <property type="match status" value="1"/>
</dbReference>
<dbReference type="PANTHER" id="PTHR42928">
    <property type="entry name" value="TRICARBOXYLATE-BINDING PROTEIN"/>
    <property type="match status" value="1"/>
</dbReference>
<evidence type="ECO:0000256" key="2">
    <source>
        <dbReference type="SAM" id="SignalP"/>
    </source>
</evidence>